<dbReference type="InterPro" id="IPR024534">
    <property type="entry name" value="JetD_C"/>
</dbReference>
<reference evidence="2 3" key="1">
    <citation type="submission" date="2020-08" db="EMBL/GenBank/DDBJ databases">
        <title>Genomic Encyclopedia of Type Strains, Phase IV (KMG-IV): sequencing the most valuable type-strain genomes for metagenomic binning, comparative biology and taxonomic classification.</title>
        <authorList>
            <person name="Goeker M."/>
        </authorList>
    </citation>
    <scope>NUCLEOTIDE SEQUENCE [LARGE SCALE GENOMIC DNA]</scope>
    <source>
        <strain evidence="2 3">DSM 12251</strain>
    </source>
</reference>
<gene>
    <name evidence="2" type="ORF">HNQ64_000025</name>
</gene>
<dbReference type="InterPro" id="IPR036078">
    <property type="entry name" value="Spo11/TopoVI_A_sf"/>
</dbReference>
<name>A0A7W7YGK0_9BACT</name>
<dbReference type="GO" id="GO:0003677">
    <property type="term" value="F:DNA binding"/>
    <property type="evidence" value="ECO:0007669"/>
    <property type="project" value="InterPro"/>
</dbReference>
<comment type="caution">
    <text evidence="2">The sequence shown here is derived from an EMBL/GenBank/DDBJ whole genome shotgun (WGS) entry which is preliminary data.</text>
</comment>
<dbReference type="EMBL" id="JACHIF010000001">
    <property type="protein sequence ID" value="MBB5035791.1"/>
    <property type="molecule type" value="Genomic_DNA"/>
</dbReference>
<feature type="domain" description="Wadjet protein JetD C-terminal" evidence="1">
    <location>
        <begin position="253"/>
        <end position="349"/>
    </location>
</feature>
<dbReference type="Pfam" id="PF09983">
    <property type="entry name" value="JetD_C"/>
    <property type="match status" value="1"/>
</dbReference>
<proteinExistence type="predicted"/>
<accession>A0A7W7YGK0</accession>
<evidence type="ECO:0000259" key="1">
    <source>
        <dbReference type="Pfam" id="PF09983"/>
    </source>
</evidence>
<organism evidence="2 3">
    <name type="scientific">Prosthecobacter dejongeii</name>
    <dbReference type="NCBI Taxonomy" id="48465"/>
    <lineage>
        <taxon>Bacteria</taxon>
        <taxon>Pseudomonadati</taxon>
        <taxon>Verrucomicrobiota</taxon>
        <taxon>Verrucomicrobiia</taxon>
        <taxon>Verrucomicrobiales</taxon>
        <taxon>Verrucomicrobiaceae</taxon>
        <taxon>Prosthecobacter</taxon>
    </lineage>
</organism>
<sequence>MPPAWLQTLFEKWRATRGDRLAPAKNPFSTPWPELLEEAGLKRVEDQRAAQRDLEQLHNQGRLKSVTHDYRLYLIQRVQIPIEAEPWLQETFGHRPASDRHAQSLLTVKEFEAKHHPRFPELWQQWCGRIYKTFGQGLNVPPLMWKAPEKMRDMLDLTFRFTSVAWAENTPVRTASIALGLEGGSKELEPRKANLESCFNSLFGRPVTLESCGIQLTEPKVDVAGQITLHSFDEKDIIHALKGVVSLSLTPDIEQATRISTPATRVLLVENKKTTLPQLALKNKAGGTLLIGCSFPNSAVLRLLELLPPDLPVYHFGDTDPAGFLILAKLREQTGRNIQPFLMQHRRGSAAIALTEYDRKILPGLLENPWLEDVRAELESIAFSQDKGLYEQENLGQPDLNEWPFYSVSGLA</sequence>
<dbReference type="Proteomes" id="UP000534294">
    <property type="component" value="Unassembled WGS sequence"/>
</dbReference>
<dbReference type="AlphaFoldDB" id="A0A7W7YGK0"/>
<dbReference type="SUPFAM" id="SSF56726">
    <property type="entry name" value="DNA topoisomerase IV, alpha subunit"/>
    <property type="match status" value="1"/>
</dbReference>
<evidence type="ECO:0000313" key="2">
    <source>
        <dbReference type="EMBL" id="MBB5035791.1"/>
    </source>
</evidence>
<keyword evidence="3" id="KW-1185">Reference proteome</keyword>
<evidence type="ECO:0000313" key="3">
    <source>
        <dbReference type="Proteomes" id="UP000534294"/>
    </source>
</evidence>
<protein>
    <recommendedName>
        <fullName evidence="1">Wadjet protein JetD C-terminal domain-containing protein</fullName>
    </recommendedName>
</protein>
<dbReference type="Gene3D" id="3.40.1360.10">
    <property type="match status" value="1"/>
</dbReference>
<dbReference type="RefSeq" id="WP_184204261.1">
    <property type="nucleotide sequence ID" value="NZ_JACHIF010000001.1"/>
</dbReference>
<dbReference type="GO" id="GO:0005694">
    <property type="term" value="C:chromosome"/>
    <property type="evidence" value="ECO:0007669"/>
    <property type="project" value="InterPro"/>
</dbReference>